<dbReference type="PANTHER" id="PTHR33445">
    <property type="entry name" value="ATP SYNTHASE SUBUNIT B', CHLOROPLASTIC"/>
    <property type="match status" value="1"/>
</dbReference>
<dbReference type="NCBIfam" id="TIGR01144">
    <property type="entry name" value="ATP_synt_b"/>
    <property type="match status" value="1"/>
</dbReference>
<evidence type="ECO:0000313" key="17">
    <source>
        <dbReference type="EMBL" id="PWD81303.1"/>
    </source>
</evidence>
<comment type="subunit">
    <text evidence="15">F-type ATPases have 2 components, F(1) - the catalytic core - and F(0) - the membrane proton channel. F(1) has five subunits: alpha(3), beta(3), gamma(1), delta(1), epsilon(1). F(0) has three main subunits: a(1), b(2) and c(10-14). The alpha and beta chains form an alternating ring which encloses part of the gamma chain. F(1) is attached to F(0) by a central stalk formed by the gamma and epsilon chains, while a peripheral stalk is formed by the delta and b chains.</text>
</comment>
<comment type="function">
    <text evidence="12">Component of the F(0) channel, it forms part of the peripheral stalk, linking F(1) to F(0). The b'-subunit is a diverged and duplicated form of b found in plants and photosynthetic bacteria.</text>
</comment>
<keyword evidence="3 15" id="KW-1003">Cell membrane</keyword>
<evidence type="ECO:0000313" key="18">
    <source>
        <dbReference type="Proteomes" id="UP000245020"/>
    </source>
</evidence>
<comment type="caution">
    <text evidence="17">The sequence shown here is derived from an EMBL/GenBank/DDBJ whole genome shotgun (WGS) entry which is preliminary data.</text>
</comment>
<evidence type="ECO:0000256" key="11">
    <source>
        <dbReference type="ARBA" id="ARBA00025198"/>
    </source>
</evidence>
<dbReference type="GO" id="GO:0045259">
    <property type="term" value="C:proton-transporting ATP synthase complex"/>
    <property type="evidence" value="ECO:0007669"/>
    <property type="project" value="UniProtKB-KW"/>
</dbReference>
<dbReference type="NCBIfam" id="NF004411">
    <property type="entry name" value="PRK05759.1-2"/>
    <property type="match status" value="1"/>
</dbReference>
<keyword evidence="7 15" id="KW-1133">Transmembrane helix</keyword>
<dbReference type="InterPro" id="IPR002146">
    <property type="entry name" value="ATP_synth_b/b'su_bac/chlpt"/>
</dbReference>
<evidence type="ECO:0000256" key="3">
    <source>
        <dbReference type="ARBA" id="ARBA00022475"/>
    </source>
</evidence>
<dbReference type="SUPFAM" id="SSF81573">
    <property type="entry name" value="F1F0 ATP synthase subunit B, membrane domain"/>
    <property type="match status" value="1"/>
</dbReference>
<dbReference type="HAMAP" id="MF_01398">
    <property type="entry name" value="ATP_synth_b_bprime"/>
    <property type="match status" value="1"/>
</dbReference>
<gene>
    <name evidence="15" type="primary">atpF</name>
    <name evidence="17" type="ORF">DC083_05280</name>
</gene>
<dbReference type="Gene3D" id="1.20.5.620">
    <property type="entry name" value="F1F0 ATP synthase subunit B, membrane domain"/>
    <property type="match status" value="1"/>
</dbReference>
<dbReference type="Pfam" id="PF00430">
    <property type="entry name" value="ATP-synt_B"/>
    <property type="match status" value="1"/>
</dbReference>
<keyword evidence="18" id="KW-1185">Reference proteome</keyword>
<evidence type="ECO:0000256" key="5">
    <source>
        <dbReference type="ARBA" id="ARBA00022692"/>
    </source>
</evidence>
<evidence type="ECO:0000256" key="2">
    <source>
        <dbReference type="ARBA" id="ARBA00022448"/>
    </source>
</evidence>
<evidence type="ECO:0000256" key="6">
    <source>
        <dbReference type="ARBA" id="ARBA00022781"/>
    </source>
</evidence>
<feature type="transmembrane region" description="Helical" evidence="15">
    <location>
        <begin position="6"/>
        <end position="26"/>
    </location>
</feature>
<evidence type="ECO:0000256" key="13">
    <source>
        <dbReference type="ARBA" id="ARBA00026054"/>
    </source>
</evidence>
<evidence type="ECO:0000256" key="10">
    <source>
        <dbReference type="ARBA" id="ARBA00023310"/>
    </source>
</evidence>
<comment type="similarity">
    <text evidence="1 15 16">Belongs to the ATPase B chain family.</text>
</comment>
<evidence type="ECO:0000256" key="7">
    <source>
        <dbReference type="ARBA" id="ARBA00022989"/>
    </source>
</evidence>
<dbReference type="EMBL" id="QEWQ01000003">
    <property type="protein sequence ID" value="PWD81303.1"/>
    <property type="molecule type" value="Genomic_DNA"/>
</dbReference>
<dbReference type="GO" id="GO:0005886">
    <property type="term" value="C:plasma membrane"/>
    <property type="evidence" value="ECO:0007669"/>
    <property type="project" value="UniProtKB-SubCell"/>
</dbReference>
<keyword evidence="9 15" id="KW-0472">Membrane</keyword>
<reference evidence="18" key="1">
    <citation type="submission" date="2018-05" db="EMBL/GenBank/DDBJ databases">
        <title>Ignatzschineria dubaiensis sp. nov., isolated from necrotic foot tissues of dromedaries (Camelus dromedarius) and associated maggots in Dubai, United Arab Emirates.</title>
        <authorList>
            <person name="Tsang C.C."/>
            <person name="Tang J.Y.M."/>
            <person name="Fong J.Y.H."/>
            <person name="Kinne J."/>
            <person name="Lee H.H."/>
            <person name="Joseph M."/>
            <person name="Jose S."/>
            <person name="Schuster R.K."/>
            <person name="Tang Y."/>
            <person name="Sivakumar S."/>
            <person name="Chen J.H.K."/>
            <person name="Teng J.L.L."/>
            <person name="Lau S.K.P."/>
            <person name="Wernery U."/>
            <person name="Woo P.C.Y."/>
        </authorList>
    </citation>
    <scope>NUCLEOTIDE SEQUENCE [LARGE SCALE GENOMIC DNA]</scope>
    <source>
        <strain evidence="18">KCTC 22644</strain>
    </source>
</reference>
<dbReference type="InterPro" id="IPR005864">
    <property type="entry name" value="ATP_synth_F0_bsu_bac"/>
</dbReference>
<dbReference type="GO" id="GO:0046933">
    <property type="term" value="F:proton-transporting ATP synthase activity, rotational mechanism"/>
    <property type="evidence" value="ECO:0007669"/>
    <property type="project" value="UniProtKB-UniRule"/>
</dbReference>
<evidence type="ECO:0000256" key="14">
    <source>
        <dbReference type="ARBA" id="ARBA00037847"/>
    </source>
</evidence>
<organism evidence="17 18">
    <name type="scientific">Ignatzschineria ureiclastica</name>
    <dbReference type="NCBI Taxonomy" id="472582"/>
    <lineage>
        <taxon>Bacteria</taxon>
        <taxon>Pseudomonadati</taxon>
        <taxon>Pseudomonadota</taxon>
        <taxon>Gammaproteobacteria</taxon>
        <taxon>Cardiobacteriales</taxon>
        <taxon>Ignatzschineriaceae</taxon>
        <taxon>Ignatzschineria</taxon>
    </lineage>
</organism>
<dbReference type="CDD" id="cd06503">
    <property type="entry name" value="ATP-synt_Fo_b"/>
    <property type="match status" value="1"/>
</dbReference>
<evidence type="ECO:0000256" key="16">
    <source>
        <dbReference type="RuleBase" id="RU003848"/>
    </source>
</evidence>
<protein>
    <recommendedName>
        <fullName evidence="15">ATP synthase subunit b</fullName>
    </recommendedName>
    <alternativeName>
        <fullName evidence="15">ATP synthase F(0) sector subunit b</fullName>
    </alternativeName>
    <alternativeName>
        <fullName evidence="15">ATPase subunit I</fullName>
    </alternativeName>
    <alternativeName>
        <fullName evidence="15">F-type ATPase subunit b</fullName>
        <shortName evidence="15">F-ATPase subunit b</shortName>
    </alternativeName>
</protein>
<comment type="subcellular location">
    <subcellularLocation>
        <location evidence="15">Cell membrane</location>
        <topology evidence="15">Single-pass membrane protein</topology>
    </subcellularLocation>
    <subcellularLocation>
        <location evidence="14">Endomembrane system</location>
        <topology evidence="14">Single-pass membrane protein</topology>
    </subcellularLocation>
</comment>
<keyword evidence="4 15" id="KW-0138">CF(0)</keyword>
<dbReference type="GO" id="GO:0046961">
    <property type="term" value="F:proton-transporting ATPase activity, rotational mechanism"/>
    <property type="evidence" value="ECO:0007669"/>
    <property type="project" value="TreeGrafter"/>
</dbReference>
<comment type="subunit">
    <text evidence="13">F-type ATPases have 2 components, F(1) - the catalytic core - and F(0) - the membrane proton channel. F(1) has five subunits: alpha(3), beta(3), gamma(1), delta(1), epsilon(1). F(0) has four main subunits: a(1), b(2) and c(10-14). The alpha and beta chains form an alternating ring which encloses part of the gamma chain. F(1) is attached to F(0) by a central stalk formed by the gamma and epsilon chains, while a peripheral stalk is formed by the delta and b chains.</text>
</comment>
<keyword evidence="2 15" id="KW-0813">Transport</keyword>
<evidence type="ECO:0000256" key="15">
    <source>
        <dbReference type="HAMAP-Rule" id="MF_01398"/>
    </source>
</evidence>
<accession>A0A2U2AF77</accession>
<dbReference type="RefSeq" id="WP_109189196.1">
    <property type="nucleotide sequence ID" value="NZ_BMYA01000003.1"/>
</dbReference>
<dbReference type="OrthoDB" id="9788020at2"/>
<evidence type="ECO:0000256" key="12">
    <source>
        <dbReference type="ARBA" id="ARBA00025614"/>
    </source>
</evidence>
<name>A0A2U2AF77_9GAMM</name>
<keyword evidence="6 15" id="KW-0375">Hydrogen ion transport</keyword>
<evidence type="ECO:0000256" key="8">
    <source>
        <dbReference type="ARBA" id="ARBA00023065"/>
    </source>
</evidence>
<dbReference type="InterPro" id="IPR028987">
    <property type="entry name" value="ATP_synth_B-like_membr_sf"/>
</dbReference>
<dbReference type="InterPro" id="IPR050059">
    <property type="entry name" value="ATP_synthase_B_chain"/>
</dbReference>
<dbReference type="GO" id="GO:0012505">
    <property type="term" value="C:endomembrane system"/>
    <property type="evidence" value="ECO:0007669"/>
    <property type="project" value="UniProtKB-SubCell"/>
</dbReference>
<comment type="function">
    <text evidence="11 15">F(1)F(0) ATP synthase produces ATP from ADP in the presence of a proton or sodium gradient. F-type ATPases consist of two structural domains, F(1) containing the extramembraneous catalytic core and F(0) containing the membrane proton channel, linked together by a central stalk and a peripheral stalk. During catalysis, ATP synthesis in the catalytic domain of F(1) is coupled via a rotary mechanism of the central stalk subunits to proton translocation.</text>
</comment>
<keyword evidence="5 15" id="KW-0812">Transmembrane</keyword>
<evidence type="ECO:0000256" key="4">
    <source>
        <dbReference type="ARBA" id="ARBA00022547"/>
    </source>
</evidence>
<proteinExistence type="inferred from homology"/>
<evidence type="ECO:0000256" key="9">
    <source>
        <dbReference type="ARBA" id="ARBA00023136"/>
    </source>
</evidence>
<sequence length="156" mass="17058">MNINATLIAQFIVFFILVLVVMKFIWPPLIKAIEERRAKIAEGLAAAEESVAAQATTEAEINELMKQAHLEAASLVGKAQSQADSLIAKSKEDSKEVGQREIDAAHAKIEAEVNQAKESLRKQVVALSILGASKIIEKEVDEKTHAKMLEELANQL</sequence>
<dbReference type="AlphaFoldDB" id="A0A2U2AF77"/>
<evidence type="ECO:0000256" key="1">
    <source>
        <dbReference type="ARBA" id="ARBA00005513"/>
    </source>
</evidence>
<keyword evidence="8 15" id="KW-0406">Ion transport</keyword>
<keyword evidence="10 15" id="KW-0066">ATP synthesis</keyword>
<dbReference type="PANTHER" id="PTHR33445:SF1">
    <property type="entry name" value="ATP SYNTHASE SUBUNIT B"/>
    <property type="match status" value="1"/>
</dbReference>
<dbReference type="Proteomes" id="UP000245020">
    <property type="component" value="Unassembled WGS sequence"/>
</dbReference>